<sequence length="948" mass="97691">MKTFDSGLRRREMAWLVAMTLGLSACGGGGNVKPTPPPTVPSSPPPPSTPTDQPPLDAQLTLTNADAAHSLGYTGAGVTIGVVDSGIMRNHPALVGRVEQELIYVDPSTNNTAIDDVVGHGTWVSQIAAGRAFDKFPGGIAPGASLVSARIISDVEPKDDGSGQGNAVTAADADFFAQTLNPALINAGVQVMNNSWGGIYWDTTNSSINQAFAQAYEPFVLQHGGLVVFAAGNDSRSDPSDIASLPSLAPQLAPGWLVAVAVDSNHPSQLASYSNACGRAMTYCLAAPGDVIVSDKDAVAGISPTYWVVSGTSFAAPEVSGAAALVWQAFPYFSNDLVQQTLLGTADDLGTTGVDPIFGYGELNVGRAVNGPAKFDWGDVTVDFSGGSTWNNVISGAGGLIKKGGGRLIITQPTTYTGLTNVMEGTLVAAGIGGSLNINANSGVLDTHSVGGSVTNGGTLMVNGGDVTVGGDYAQGPSGWLSLELGSVLRVTGKATLSAAGTVYPGPVLEVIGAANGYVANAHTDVLVAQGGLSGTFNLLAPGAGVLLDATLNYDATSAWLNVTQVQASAVPAMTYTAASMGAAVRVDNAFAQINTQMADAGTGTGVGGGPVGTSFIAGAASLQQSATLATAQRSLESLSGQLHAASAAMMFEAIDAGTRALSGRFERLIYTPVTGGWTQSLGYQGDMSRSGYNRVGYDLSGFLVGADQRVGSNGIAGYALGQSQGLGRLEESADQGHSHSLEAMLYGGVVRNAWYTMGRFGVGSYRETMRRRVELGGQSAGLASDDNGRYGVAYAESGYRLALGRTAITPYFSLQYAQLQRDGFNEVGAYGFGLKSAAQTAARWQVGTGLRAAREWVLLGGGSLSLQGHMLWQQSFGVRGDVFDASFSGIDQFAPVGGIGLSRYGGVLGTTLDWQMSPRASLQLGYDRYTGQRQQAQMATANFSWSF</sequence>
<feature type="region of interest" description="Disordered" evidence="7">
    <location>
        <begin position="27"/>
        <end position="54"/>
    </location>
</feature>
<dbReference type="InterPro" id="IPR000209">
    <property type="entry name" value="Peptidase_S8/S53_dom"/>
</dbReference>
<dbReference type="InterPro" id="IPR023828">
    <property type="entry name" value="Peptidase_S8_Ser-AS"/>
</dbReference>
<dbReference type="PRINTS" id="PR00723">
    <property type="entry name" value="SUBTILISIN"/>
</dbReference>
<keyword evidence="4 6" id="KW-0378">Hydrolase</keyword>
<feature type="active site" description="Charge relay system" evidence="6">
    <location>
        <position position="84"/>
    </location>
</feature>
<dbReference type="PROSITE" id="PS51257">
    <property type="entry name" value="PROKAR_LIPOPROTEIN"/>
    <property type="match status" value="1"/>
</dbReference>
<dbReference type="SUPFAM" id="SSF52743">
    <property type="entry name" value="Subtilisin-like"/>
    <property type="match status" value="1"/>
</dbReference>
<gene>
    <name evidence="9" type="ORF">ABIE04_002360</name>
</gene>
<feature type="active site" description="Charge relay system" evidence="6">
    <location>
        <position position="313"/>
    </location>
</feature>
<dbReference type="PROSITE" id="PS51208">
    <property type="entry name" value="AUTOTRANSPORTER"/>
    <property type="match status" value="1"/>
</dbReference>
<dbReference type="InterPro" id="IPR023827">
    <property type="entry name" value="Peptidase_S8_Asp-AS"/>
</dbReference>
<dbReference type="Gene3D" id="3.40.50.200">
    <property type="entry name" value="Peptidase S8/S53 domain"/>
    <property type="match status" value="1"/>
</dbReference>
<dbReference type="InterPro" id="IPR036709">
    <property type="entry name" value="Autotransporte_beta_dom_sf"/>
</dbReference>
<dbReference type="Proteomes" id="UP001549251">
    <property type="component" value="Unassembled WGS sequence"/>
</dbReference>
<dbReference type="CDD" id="cd04848">
    <property type="entry name" value="Peptidases_S8_Autotransporter_serine_protease_like"/>
    <property type="match status" value="1"/>
</dbReference>
<dbReference type="Pfam" id="PF00082">
    <property type="entry name" value="Peptidase_S8"/>
    <property type="match status" value="1"/>
</dbReference>
<feature type="active site" description="Charge relay system" evidence="6">
    <location>
        <position position="120"/>
    </location>
</feature>
<evidence type="ECO:0000256" key="6">
    <source>
        <dbReference type="PROSITE-ProRule" id="PRU01240"/>
    </source>
</evidence>
<name>A0ABV2PY80_9GAMM</name>
<dbReference type="InterPro" id="IPR013425">
    <property type="entry name" value="Autotrns_rpt"/>
</dbReference>
<accession>A0ABV2PY80</accession>
<comment type="caution">
    <text evidence="9">The sequence shown here is derived from an EMBL/GenBank/DDBJ whole genome shotgun (WGS) entry which is preliminary data.</text>
</comment>
<keyword evidence="3" id="KW-0732">Signal</keyword>
<protein>
    <submittedName>
        <fullName evidence="9">Autotransporter-associated beta strand protein</fullName>
    </submittedName>
</protein>
<evidence type="ECO:0000259" key="8">
    <source>
        <dbReference type="PROSITE" id="PS51208"/>
    </source>
</evidence>
<dbReference type="Pfam" id="PF03797">
    <property type="entry name" value="Autotransporter"/>
    <property type="match status" value="1"/>
</dbReference>
<dbReference type="Gene3D" id="2.40.128.130">
    <property type="entry name" value="Autotransporter beta-domain"/>
    <property type="match status" value="1"/>
</dbReference>
<dbReference type="InterPro" id="IPR034061">
    <property type="entry name" value="Peptidases_S8_Autotransporter"/>
</dbReference>
<dbReference type="InterPro" id="IPR005546">
    <property type="entry name" value="Autotransporte_beta"/>
</dbReference>
<evidence type="ECO:0000313" key="10">
    <source>
        <dbReference type="Proteomes" id="UP001549251"/>
    </source>
</evidence>
<evidence type="ECO:0000256" key="1">
    <source>
        <dbReference type="ARBA" id="ARBA00011073"/>
    </source>
</evidence>
<organism evidence="9 10">
    <name type="scientific">Rhodanobacter soli</name>
    <dbReference type="NCBI Taxonomy" id="590609"/>
    <lineage>
        <taxon>Bacteria</taxon>
        <taxon>Pseudomonadati</taxon>
        <taxon>Pseudomonadota</taxon>
        <taxon>Gammaproteobacteria</taxon>
        <taxon>Lysobacterales</taxon>
        <taxon>Rhodanobacteraceae</taxon>
        <taxon>Rhodanobacter</taxon>
    </lineage>
</organism>
<dbReference type="PROSITE" id="PS51892">
    <property type="entry name" value="SUBTILASE"/>
    <property type="match status" value="1"/>
</dbReference>
<keyword evidence="2 6" id="KW-0645">Protease</keyword>
<dbReference type="RefSeq" id="WP_354550262.1">
    <property type="nucleotide sequence ID" value="NZ_JBEPSD010000002.1"/>
</dbReference>
<keyword evidence="10" id="KW-1185">Reference proteome</keyword>
<evidence type="ECO:0000256" key="2">
    <source>
        <dbReference type="ARBA" id="ARBA00022670"/>
    </source>
</evidence>
<dbReference type="SMART" id="SM00869">
    <property type="entry name" value="Autotransporter"/>
    <property type="match status" value="1"/>
</dbReference>
<feature type="domain" description="Autotransporter" evidence="8">
    <location>
        <begin position="670"/>
        <end position="948"/>
    </location>
</feature>
<dbReference type="InterPro" id="IPR050131">
    <property type="entry name" value="Peptidase_S8_subtilisin-like"/>
</dbReference>
<dbReference type="PANTHER" id="PTHR43806">
    <property type="entry name" value="PEPTIDASE S8"/>
    <property type="match status" value="1"/>
</dbReference>
<dbReference type="PROSITE" id="PS00136">
    <property type="entry name" value="SUBTILASE_ASP"/>
    <property type="match status" value="1"/>
</dbReference>
<feature type="compositionally biased region" description="Pro residues" evidence="7">
    <location>
        <begin position="34"/>
        <end position="53"/>
    </location>
</feature>
<dbReference type="InterPro" id="IPR015500">
    <property type="entry name" value="Peptidase_S8_subtilisin-rel"/>
</dbReference>
<dbReference type="NCBIfam" id="TIGR02601">
    <property type="entry name" value="autotrns_rpt"/>
    <property type="match status" value="1"/>
</dbReference>
<evidence type="ECO:0000256" key="7">
    <source>
        <dbReference type="SAM" id="MobiDB-lite"/>
    </source>
</evidence>
<dbReference type="PANTHER" id="PTHR43806:SF11">
    <property type="entry name" value="CEREVISIN-RELATED"/>
    <property type="match status" value="1"/>
</dbReference>
<evidence type="ECO:0000256" key="4">
    <source>
        <dbReference type="ARBA" id="ARBA00022801"/>
    </source>
</evidence>
<evidence type="ECO:0000256" key="5">
    <source>
        <dbReference type="ARBA" id="ARBA00022825"/>
    </source>
</evidence>
<proteinExistence type="inferred from homology"/>
<dbReference type="SUPFAM" id="SSF103515">
    <property type="entry name" value="Autotransporter"/>
    <property type="match status" value="1"/>
</dbReference>
<dbReference type="PROSITE" id="PS00138">
    <property type="entry name" value="SUBTILASE_SER"/>
    <property type="match status" value="1"/>
</dbReference>
<comment type="similarity">
    <text evidence="1 6">Belongs to the peptidase S8 family.</text>
</comment>
<dbReference type="InterPro" id="IPR036852">
    <property type="entry name" value="Peptidase_S8/S53_dom_sf"/>
</dbReference>
<dbReference type="EMBL" id="JBEPSD010000002">
    <property type="protein sequence ID" value="MET4569999.1"/>
    <property type="molecule type" value="Genomic_DNA"/>
</dbReference>
<evidence type="ECO:0000256" key="3">
    <source>
        <dbReference type="ARBA" id="ARBA00022729"/>
    </source>
</evidence>
<reference evidence="9 10" key="1">
    <citation type="submission" date="2024-06" db="EMBL/GenBank/DDBJ databases">
        <title>Sorghum-associated microbial communities from plants grown in Nebraska, USA.</title>
        <authorList>
            <person name="Schachtman D."/>
        </authorList>
    </citation>
    <scope>NUCLEOTIDE SEQUENCE [LARGE SCALE GENOMIC DNA]</scope>
    <source>
        <strain evidence="9 10">1757</strain>
    </source>
</reference>
<keyword evidence="5 6" id="KW-0720">Serine protease</keyword>
<evidence type="ECO:0000313" key="9">
    <source>
        <dbReference type="EMBL" id="MET4569999.1"/>
    </source>
</evidence>